<accession>A0A8H4RCQ2</accession>
<name>A0A8H4RCQ2_9HELO</name>
<evidence type="ECO:0000256" key="1">
    <source>
        <dbReference type="SAM" id="MobiDB-lite"/>
    </source>
</evidence>
<gene>
    <name evidence="2" type="ORF">G7Y89_g11248</name>
</gene>
<sequence length="400" mass="46004">MDGATPGGPERARVLLNKVYIKTRLSESLEADYRFVPPSQVFDFSLGAVGDQVEVDKASHPPQPSSDSSATDSPTASGRLPQHASDSREQNQAVEKPAREEQKRLAREEQDRLARVEKERLVKEEQERFVQEEREKLVIDEKERRVREEQERVTHEEQEKPVREEQETPATEEKERLVKNIAKQWEERLGQKIPKEKTDAEPQELIQGPSHQTAAENELRTVADQEVGNPIHSRIPECVTNSEEPIQAVELRTTRPSRDRRADPAMVWIKFKIRGRGSWRVVQDLEVDPSNPSKVKRIAMKYMRKLGRMHIFDTNLRMLTPQTCFEDVTADGTNTILLIPERDIDTDNLPSSVPEKRSDLQTNSEVDLSPLEPNPEDGKEDSEEDGEETVRRRFVRRDSR</sequence>
<protein>
    <submittedName>
        <fullName evidence="2">Uncharacterized protein</fullName>
    </submittedName>
</protein>
<reference evidence="2 3" key="1">
    <citation type="submission" date="2020-03" db="EMBL/GenBank/DDBJ databases">
        <title>Draft Genome Sequence of Cudoniella acicularis.</title>
        <authorList>
            <person name="Buettner E."/>
            <person name="Kellner H."/>
        </authorList>
    </citation>
    <scope>NUCLEOTIDE SEQUENCE [LARGE SCALE GENOMIC DNA]</scope>
    <source>
        <strain evidence="2 3">DSM 108380</strain>
    </source>
</reference>
<evidence type="ECO:0000313" key="3">
    <source>
        <dbReference type="Proteomes" id="UP000566819"/>
    </source>
</evidence>
<keyword evidence="3" id="KW-1185">Reference proteome</keyword>
<dbReference type="Proteomes" id="UP000566819">
    <property type="component" value="Unassembled WGS sequence"/>
</dbReference>
<feature type="region of interest" description="Disordered" evidence="1">
    <location>
        <begin position="345"/>
        <end position="400"/>
    </location>
</feature>
<organism evidence="2 3">
    <name type="scientific">Cudoniella acicularis</name>
    <dbReference type="NCBI Taxonomy" id="354080"/>
    <lineage>
        <taxon>Eukaryota</taxon>
        <taxon>Fungi</taxon>
        <taxon>Dikarya</taxon>
        <taxon>Ascomycota</taxon>
        <taxon>Pezizomycotina</taxon>
        <taxon>Leotiomycetes</taxon>
        <taxon>Helotiales</taxon>
        <taxon>Tricladiaceae</taxon>
        <taxon>Cudoniella</taxon>
    </lineage>
</organism>
<dbReference type="EMBL" id="JAAMPI010001062">
    <property type="protein sequence ID" value="KAF4626911.1"/>
    <property type="molecule type" value="Genomic_DNA"/>
</dbReference>
<comment type="caution">
    <text evidence="2">The sequence shown here is derived from an EMBL/GenBank/DDBJ whole genome shotgun (WGS) entry which is preliminary data.</text>
</comment>
<dbReference type="OrthoDB" id="4227485at2759"/>
<feature type="compositionally biased region" description="Basic and acidic residues" evidence="1">
    <location>
        <begin position="388"/>
        <end position="400"/>
    </location>
</feature>
<feature type="compositionally biased region" description="Basic and acidic residues" evidence="1">
    <location>
        <begin position="96"/>
        <end position="176"/>
    </location>
</feature>
<dbReference type="AlphaFoldDB" id="A0A8H4RCQ2"/>
<feature type="compositionally biased region" description="Acidic residues" evidence="1">
    <location>
        <begin position="374"/>
        <end position="387"/>
    </location>
</feature>
<feature type="region of interest" description="Disordered" evidence="1">
    <location>
        <begin position="53"/>
        <end position="176"/>
    </location>
</feature>
<evidence type="ECO:0000313" key="2">
    <source>
        <dbReference type="EMBL" id="KAF4626911.1"/>
    </source>
</evidence>
<feature type="compositionally biased region" description="Low complexity" evidence="1">
    <location>
        <begin position="65"/>
        <end position="77"/>
    </location>
</feature>
<proteinExistence type="predicted"/>